<feature type="compositionally biased region" description="Low complexity" evidence="1">
    <location>
        <begin position="52"/>
        <end position="66"/>
    </location>
</feature>
<feature type="domain" description="DUF7094" evidence="3">
    <location>
        <begin position="240"/>
        <end position="355"/>
    </location>
</feature>
<feature type="compositionally biased region" description="Polar residues" evidence="1">
    <location>
        <begin position="451"/>
        <end position="463"/>
    </location>
</feature>
<dbReference type="Proteomes" id="UP001596201">
    <property type="component" value="Unassembled WGS sequence"/>
</dbReference>
<dbReference type="InterPro" id="IPR055522">
    <property type="entry name" value="DUF7096"/>
</dbReference>
<evidence type="ECO:0000259" key="3">
    <source>
        <dbReference type="Pfam" id="PF23375"/>
    </source>
</evidence>
<sequence>MRAIPAFVAVLLVVAAVGPSVALTAPNATASGATSTGSVADRGGAVVADTSGAPATDTGNATGAATSQPITTFDNQTTRVLILPPAEIQRNGTADSVSDASTALGFRDQRLDARLETITLNRSIETAESQLDREEIIRTELSRAETRTSALRQQERILFRSHNNDSISSRELLIGLARIDARAQQLVARIDALEIAADDIDQFSIGSDASAAKEDLRAIQGPIRAHVGETLRAERGATTIYVETTDTGVVMSMIDGETYYRTAYLPSVRNPESQDGGLVVDDIRPRMQELYPREADIGRIEATHPGTGDTLRGTIVRLNQSDESDDETIFRVTAYFDRGSKQMYKEEVVRTLRSIRNPQQVTSTREGLQLQVNRTYPGGPMLVSLRDTQTDEVVDGDVTINGFNVGRTGADGRLWVLSRRGTFTVTATYDPDGPRQPTTFIRVTPLVETQNQTETVDIGTSRTAAPFRRPSRV</sequence>
<keyword evidence="6" id="KW-1185">Reference proteome</keyword>
<reference evidence="5 6" key="1">
    <citation type="journal article" date="2019" name="Int. J. Syst. Evol. Microbiol.">
        <title>The Global Catalogue of Microorganisms (GCM) 10K type strain sequencing project: providing services to taxonomists for standard genome sequencing and annotation.</title>
        <authorList>
            <consortium name="The Broad Institute Genomics Platform"/>
            <consortium name="The Broad Institute Genome Sequencing Center for Infectious Disease"/>
            <person name="Wu L."/>
            <person name="Ma J."/>
        </authorList>
    </citation>
    <scope>NUCLEOTIDE SEQUENCE [LARGE SCALE GENOMIC DNA]</scope>
    <source>
        <strain evidence="5 6">CGMCC 1.12237</strain>
    </source>
</reference>
<dbReference type="InterPro" id="IPR055520">
    <property type="entry name" value="DUF7094"/>
</dbReference>
<protein>
    <submittedName>
        <fullName evidence="5">Uncharacterized protein</fullName>
    </submittedName>
</protein>
<feature type="domain" description="DUF7096" evidence="4">
    <location>
        <begin position="2"/>
        <end position="234"/>
    </location>
</feature>
<evidence type="ECO:0000256" key="1">
    <source>
        <dbReference type="SAM" id="MobiDB-lite"/>
    </source>
</evidence>
<accession>A0ABD5REB8</accession>
<dbReference type="Pfam" id="PF23379">
    <property type="entry name" value="DUF7096"/>
    <property type="match status" value="1"/>
</dbReference>
<feature type="region of interest" description="Disordered" evidence="1">
    <location>
        <begin position="451"/>
        <end position="473"/>
    </location>
</feature>
<dbReference type="InterPro" id="IPR056397">
    <property type="entry name" value="Fn3_arc"/>
</dbReference>
<proteinExistence type="predicted"/>
<comment type="caution">
    <text evidence="5">The sequence shown here is derived from an EMBL/GenBank/DDBJ whole genome shotgun (WGS) entry which is preliminary data.</text>
</comment>
<evidence type="ECO:0000313" key="6">
    <source>
        <dbReference type="Proteomes" id="UP001596201"/>
    </source>
</evidence>
<organism evidence="5 6">
    <name type="scientific">Salinirubrum litoreum</name>
    <dbReference type="NCBI Taxonomy" id="1126234"/>
    <lineage>
        <taxon>Archaea</taxon>
        <taxon>Methanobacteriati</taxon>
        <taxon>Methanobacteriota</taxon>
        <taxon>Stenosarchaea group</taxon>
        <taxon>Halobacteria</taxon>
        <taxon>Halobacteriales</taxon>
        <taxon>Haloferacaceae</taxon>
        <taxon>Salinirubrum</taxon>
    </lineage>
</organism>
<name>A0ABD5REB8_9EURY</name>
<dbReference type="AlphaFoldDB" id="A0ABD5REB8"/>
<evidence type="ECO:0000259" key="2">
    <source>
        <dbReference type="Pfam" id="PF23374"/>
    </source>
</evidence>
<evidence type="ECO:0000259" key="4">
    <source>
        <dbReference type="Pfam" id="PF23379"/>
    </source>
</evidence>
<feature type="region of interest" description="Disordered" evidence="1">
    <location>
        <begin position="47"/>
        <end position="68"/>
    </location>
</feature>
<feature type="domain" description="Fibronectin-III type-like" evidence="2">
    <location>
        <begin position="360"/>
        <end position="430"/>
    </location>
</feature>
<dbReference type="Pfam" id="PF23374">
    <property type="entry name" value="Fn3_arc"/>
    <property type="match status" value="1"/>
</dbReference>
<gene>
    <name evidence="5" type="ORF">ACFPJ5_14895</name>
</gene>
<dbReference type="RefSeq" id="WP_227230460.1">
    <property type="nucleotide sequence ID" value="NZ_JAJCVJ010000002.1"/>
</dbReference>
<dbReference type="EMBL" id="JBHSKX010000002">
    <property type="protein sequence ID" value="MFC5368215.1"/>
    <property type="molecule type" value="Genomic_DNA"/>
</dbReference>
<evidence type="ECO:0000313" key="5">
    <source>
        <dbReference type="EMBL" id="MFC5368215.1"/>
    </source>
</evidence>
<dbReference type="Pfam" id="PF23375">
    <property type="entry name" value="DUF7094"/>
    <property type="match status" value="1"/>
</dbReference>